<gene>
    <name evidence="1" type="ORF">Pmar_PMAR025737</name>
</gene>
<dbReference type="GeneID" id="9048174"/>
<dbReference type="Gene3D" id="1.10.10.1070">
    <property type="entry name" value="Zinc finger, BED domain-containing"/>
    <property type="match status" value="1"/>
</dbReference>
<protein>
    <submittedName>
        <fullName evidence="1">Uncharacterized protein</fullName>
    </submittedName>
</protein>
<reference evidence="1 2" key="1">
    <citation type="submission" date="2008-07" db="EMBL/GenBank/DDBJ databases">
        <authorList>
            <person name="El-Sayed N."/>
            <person name="Caler E."/>
            <person name="Inman J."/>
            <person name="Amedeo P."/>
            <person name="Hass B."/>
            <person name="Wortman J."/>
        </authorList>
    </citation>
    <scope>NUCLEOTIDE SEQUENCE [LARGE SCALE GENOMIC DNA]</scope>
    <source>
        <strain evidence="2">ATCC 50983 / TXsc</strain>
    </source>
</reference>
<evidence type="ECO:0000313" key="2">
    <source>
        <dbReference type="Proteomes" id="UP000007800"/>
    </source>
</evidence>
<dbReference type="AlphaFoldDB" id="C5LKN4"/>
<dbReference type="RefSeq" id="XP_002770709.1">
    <property type="nucleotide sequence ID" value="XM_002770663.1"/>
</dbReference>
<dbReference type="SUPFAM" id="SSF140996">
    <property type="entry name" value="Hermes dimerisation domain"/>
    <property type="match status" value="1"/>
</dbReference>
<proteinExistence type="predicted"/>
<sequence length="140" mass="15672">MPGANISGLKRHKCVAKLPLNGGQLKIGGFVADDTPLSKDDRDRLNRSILKFICATANPFILCENEDFMNLLQDVANISAKRGRKVDIRKEIVCAKTMRTRASDLANHRREMLVKGLKDHPRPIQVSAMAFNLFRTASIR</sequence>
<dbReference type="EMBL" id="GG682853">
    <property type="protein sequence ID" value="EER02715.1"/>
    <property type="molecule type" value="Genomic_DNA"/>
</dbReference>
<accession>C5LKN4</accession>
<organism evidence="2">
    <name type="scientific">Perkinsus marinus (strain ATCC 50983 / TXsc)</name>
    <dbReference type="NCBI Taxonomy" id="423536"/>
    <lineage>
        <taxon>Eukaryota</taxon>
        <taxon>Sar</taxon>
        <taxon>Alveolata</taxon>
        <taxon>Perkinsozoa</taxon>
        <taxon>Perkinsea</taxon>
        <taxon>Perkinsida</taxon>
        <taxon>Perkinsidae</taxon>
        <taxon>Perkinsus</taxon>
    </lineage>
</organism>
<dbReference type="InParanoid" id="C5LKN4"/>
<evidence type="ECO:0000313" key="1">
    <source>
        <dbReference type="EMBL" id="EER02715.1"/>
    </source>
</evidence>
<name>C5LKN4_PERM5</name>
<dbReference type="Proteomes" id="UP000007800">
    <property type="component" value="Unassembled WGS sequence"/>
</dbReference>
<keyword evidence="2" id="KW-1185">Reference proteome</keyword>